<evidence type="ECO:0000313" key="6">
    <source>
        <dbReference type="EMBL" id="AGF98636.1"/>
    </source>
</evidence>
<sequence>MKLKPGKREQIFPLPVALISTISKNGVRNVAPWSNITPILRPLEEVILASWIKRDTLTNIRETGEFVINIPRAGMEEAVMVCSRNYPPEVDEFEMAGLKTRPSEKVKAPGVEGCIAWAECILVEEILREKFSLIIGKVVNLEVDDDFFDEEGKMDFEKAKPLSCILGPKGLTFTCPGGTGKSADYSEMFLGGKGSYRSHELVPYGYVTKRICFPVKR</sequence>
<comment type="cofactor">
    <cofactor evidence="1">
        <name>FMN</name>
        <dbReference type="ChEBI" id="CHEBI:58210"/>
    </cofactor>
</comment>
<dbReference type="SUPFAM" id="SSF50475">
    <property type="entry name" value="FMN-binding split barrel"/>
    <property type="match status" value="1"/>
</dbReference>
<dbReference type="BioCyc" id="MMAZ1236903:G139K-3225-MONOMER"/>
<evidence type="ECO:0000256" key="4">
    <source>
        <dbReference type="ARBA" id="ARBA00038054"/>
    </source>
</evidence>
<proteinExistence type="inferred from homology"/>
<reference evidence="6 7" key="1">
    <citation type="journal article" date="2013" name="Genome Announc.">
        <title>Complete Genome of a Methanosarcina mazei Strain Isolated from Sediment Samples from an Amazonian Flooded Area.</title>
        <authorList>
            <person name="Assis das Gracas D."/>
            <person name="Thiago Juca Ramos R."/>
            <person name="Vieira Araujo A.C."/>
            <person name="Zahlouth R."/>
            <person name="Ribeiro Carneiro A."/>
            <person name="Souza Lopes T."/>
            <person name="Azevedo Barauna R."/>
            <person name="Azevedo V."/>
            <person name="Cruz Schneider M.P."/>
            <person name="Pellizari V.H."/>
            <person name="Silva A."/>
        </authorList>
    </citation>
    <scope>NUCLEOTIDE SEQUENCE [LARGE SCALE GENOMIC DNA]</scope>
    <source>
        <strain evidence="6 7">Tuc01</strain>
    </source>
</reference>
<comment type="similarity">
    <text evidence="4">Belongs to the flavoredoxin family.</text>
</comment>
<keyword evidence="3" id="KW-0288">FMN</keyword>
<protein>
    <recommendedName>
        <fullName evidence="5">Flavin reductase like domain-containing protein</fullName>
    </recommendedName>
</protein>
<feature type="domain" description="Flavin reductase like" evidence="5">
    <location>
        <begin position="12"/>
        <end position="157"/>
    </location>
</feature>
<dbReference type="AlphaFoldDB" id="M1Q240"/>
<dbReference type="SMART" id="SM00903">
    <property type="entry name" value="Flavin_Reduct"/>
    <property type="match status" value="1"/>
</dbReference>
<dbReference type="HOGENOM" id="CLU_059021_3_2_2"/>
<dbReference type="InterPro" id="IPR012349">
    <property type="entry name" value="Split_barrel_FMN-bd"/>
</dbReference>
<dbReference type="Gene3D" id="2.30.110.10">
    <property type="entry name" value="Electron Transport, Fmn-binding Protein, Chain A"/>
    <property type="match status" value="1"/>
</dbReference>
<evidence type="ECO:0000256" key="3">
    <source>
        <dbReference type="ARBA" id="ARBA00022643"/>
    </source>
</evidence>
<evidence type="ECO:0000256" key="1">
    <source>
        <dbReference type="ARBA" id="ARBA00001917"/>
    </source>
</evidence>
<dbReference type="Proteomes" id="UP000011718">
    <property type="component" value="Chromosome"/>
</dbReference>
<dbReference type="PANTHER" id="PTHR33798:SF5">
    <property type="entry name" value="FLAVIN REDUCTASE LIKE DOMAIN-CONTAINING PROTEIN"/>
    <property type="match status" value="1"/>
</dbReference>
<keyword evidence="2" id="KW-0285">Flavoprotein</keyword>
<gene>
    <name evidence="6" type="ORF">MmTuc01_3385</name>
</gene>
<dbReference type="Pfam" id="PF01613">
    <property type="entry name" value="Flavin_Reduct"/>
    <property type="match status" value="1"/>
</dbReference>
<organism evidence="6 7">
    <name type="scientific">Methanosarcina mazei Tuc01</name>
    <dbReference type="NCBI Taxonomy" id="1236903"/>
    <lineage>
        <taxon>Archaea</taxon>
        <taxon>Methanobacteriati</taxon>
        <taxon>Methanobacteriota</taxon>
        <taxon>Stenosarchaea group</taxon>
        <taxon>Methanomicrobia</taxon>
        <taxon>Methanosarcinales</taxon>
        <taxon>Methanosarcinaceae</taxon>
        <taxon>Methanosarcina</taxon>
    </lineage>
</organism>
<dbReference type="GO" id="GO:0010181">
    <property type="term" value="F:FMN binding"/>
    <property type="evidence" value="ECO:0007669"/>
    <property type="project" value="InterPro"/>
</dbReference>
<name>M1Q240_METMZ</name>
<evidence type="ECO:0000259" key="5">
    <source>
        <dbReference type="SMART" id="SM00903"/>
    </source>
</evidence>
<accession>M1Q240</accession>
<dbReference type="KEGG" id="mmaz:MmTuc01_3385"/>
<evidence type="ECO:0000313" key="7">
    <source>
        <dbReference type="Proteomes" id="UP000011718"/>
    </source>
</evidence>
<dbReference type="PANTHER" id="PTHR33798">
    <property type="entry name" value="FLAVOPROTEIN OXYGENASE"/>
    <property type="match status" value="1"/>
</dbReference>
<dbReference type="EMBL" id="CP004144">
    <property type="protein sequence ID" value="AGF98636.1"/>
    <property type="molecule type" value="Genomic_DNA"/>
</dbReference>
<evidence type="ECO:0000256" key="2">
    <source>
        <dbReference type="ARBA" id="ARBA00022630"/>
    </source>
</evidence>
<dbReference type="InterPro" id="IPR002563">
    <property type="entry name" value="Flavin_Rdtase-like_dom"/>
</dbReference>